<name>A0ACB8YV95_CICIN</name>
<dbReference type="EMBL" id="CM042017">
    <property type="protein sequence ID" value="KAI3688869.1"/>
    <property type="molecule type" value="Genomic_DNA"/>
</dbReference>
<gene>
    <name evidence="1" type="ORF">L2E82_46769</name>
</gene>
<keyword evidence="2" id="KW-1185">Reference proteome</keyword>
<evidence type="ECO:0000313" key="1">
    <source>
        <dbReference type="EMBL" id="KAI3688869.1"/>
    </source>
</evidence>
<sequence>MKEVANGDREDSNREIKAENDFPPPAPHVALSLAVVVLLSRLVKRRKRYLLIGFESIQSSTRRSDLSQIGKRIRISVCTHSRLQKDQLPMQLLVSPIT</sequence>
<proteinExistence type="predicted"/>
<accession>A0ACB8YV95</accession>
<comment type="caution">
    <text evidence="1">The sequence shown here is derived from an EMBL/GenBank/DDBJ whole genome shotgun (WGS) entry which is preliminary data.</text>
</comment>
<protein>
    <submittedName>
        <fullName evidence="1">Uncharacterized protein</fullName>
    </submittedName>
</protein>
<evidence type="ECO:0000313" key="2">
    <source>
        <dbReference type="Proteomes" id="UP001055811"/>
    </source>
</evidence>
<dbReference type="Proteomes" id="UP001055811">
    <property type="component" value="Linkage Group LG09"/>
</dbReference>
<organism evidence="1 2">
    <name type="scientific">Cichorium intybus</name>
    <name type="common">Chicory</name>
    <dbReference type="NCBI Taxonomy" id="13427"/>
    <lineage>
        <taxon>Eukaryota</taxon>
        <taxon>Viridiplantae</taxon>
        <taxon>Streptophyta</taxon>
        <taxon>Embryophyta</taxon>
        <taxon>Tracheophyta</taxon>
        <taxon>Spermatophyta</taxon>
        <taxon>Magnoliopsida</taxon>
        <taxon>eudicotyledons</taxon>
        <taxon>Gunneridae</taxon>
        <taxon>Pentapetalae</taxon>
        <taxon>asterids</taxon>
        <taxon>campanulids</taxon>
        <taxon>Asterales</taxon>
        <taxon>Asteraceae</taxon>
        <taxon>Cichorioideae</taxon>
        <taxon>Cichorieae</taxon>
        <taxon>Cichoriinae</taxon>
        <taxon>Cichorium</taxon>
    </lineage>
</organism>
<reference evidence="1 2" key="2">
    <citation type="journal article" date="2022" name="Mol. Ecol. Resour.">
        <title>The genomes of chicory, endive, great burdock and yacon provide insights into Asteraceae paleo-polyploidization history and plant inulin production.</title>
        <authorList>
            <person name="Fan W."/>
            <person name="Wang S."/>
            <person name="Wang H."/>
            <person name="Wang A."/>
            <person name="Jiang F."/>
            <person name="Liu H."/>
            <person name="Zhao H."/>
            <person name="Xu D."/>
            <person name="Zhang Y."/>
        </authorList>
    </citation>
    <scope>NUCLEOTIDE SEQUENCE [LARGE SCALE GENOMIC DNA]</scope>
    <source>
        <strain evidence="2">cv. Punajuju</strain>
        <tissue evidence="1">Leaves</tissue>
    </source>
</reference>
<reference evidence="2" key="1">
    <citation type="journal article" date="2022" name="Mol. Ecol. Resour.">
        <title>The genomes of chicory, endive, great burdock and yacon provide insights into Asteraceae palaeo-polyploidization history and plant inulin production.</title>
        <authorList>
            <person name="Fan W."/>
            <person name="Wang S."/>
            <person name="Wang H."/>
            <person name="Wang A."/>
            <person name="Jiang F."/>
            <person name="Liu H."/>
            <person name="Zhao H."/>
            <person name="Xu D."/>
            <person name="Zhang Y."/>
        </authorList>
    </citation>
    <scope>NUCLEOTIDE SEQUENCE [LARGE SCALE GENOMIC DNA]</scope>
    <source>
        <strain evidence="2">cv. Punajuju</strain>
    </source>
</reference>